<reference evidence="2 3" key="1">
    <citation type="submission" date="2024-03" db="EMBL/GenBank/DDBJ databases">
        <title>Phenotype and Genome Characterization of a Sulfate-Reducing Bacterium Pseudodesulfovibrio sp. strain 5S69, isolated from Petroleum Reservoir in Tatarstan (Russia).</title>
        <authorList>
            <person name="Bidzhieva S.K."/>
            <person name="Kadnikov V."/>
            <person name="Tourova T.P."/>
            <person name="Samigullina S.R."/>
            <person name="Sokolova D.S."/>
            <person name="Poltaraus A.B."/>
            <person name="Avtukh A.N."/>
            <person name="Tereshina V.M."/>
            <person name="Mardanov A.V."/>
            <person name="Nazina T.N."/>
        </authorList>
    </citation>
    <scope>NUCLEOTIDE SEQUENCE [LARGE SCALE GENOMIC DNA]</scope>
    <source>
        <strain evidence="2 3">5S69</strain>
    </source>
</reference>
<keyword evidence="3" id="KW-1185">Reference proteome</keyword>
<protein>
    <submittedName>
        <fullName evidence="2">Tail fiber assembly protein</fullName>
    </submittedName>
</protein>
<dbReference type="EMBL" id="CP146609">
    <property type="protein sequence ID" value="WWX24094.1"/>
    <property type="molecule type" value="Genomic_DNA"/>
</dbReference>
<evidence type="ECO:0000313" key="3">
    <source>
        <dbReference type="Proteomes" id="UP001385389"/>
    </source>
</evidence>
<feature type="domain" description="Phage tail assembly chaperone-like" evidence="1">
    <location>
        <begin position="142"/>
        <end position="200"/>
    </location>
</feature>
<evidence type="ECO:0000313" key="2">
    <source>
        <dbReference type="EMBL" id="WWX24094.1"/>
    </source>
</evidence>
<dbReference type="Proteomes" id="UP001385389">
    <property type="component" value="Chromosome"/>
</dbReference>
<dbReference type="Pfam" id="PF16778">
    <property type="entry name" value="Phage_tail_APC"/>
    <property type="match status" value="1"/>
</dbReference>
<dbReference type="Gene3D" id="6.10.140.1310">
    <property type="match status" value="1"/>
</dbReference>
<dbReference type="RefSeq" id="WP_338669789.1">
    <property type="nucleotide sequence ID" value="NZ_CP146609.1"/>
</dbReference>
<evidence type="ECO:0000259" key="1">
    <source>
        <dbReference type="Pfam" id="PF16778"/>
    </source>
</evidence>
<gene>
    <name evidence="2" type="ORF">V8V93_07730</name>
</gene>
<proteinExistence type="predicted"/>
<name>A0ABZ2J375_9BACT</name>
<accession>A0ABZ2J375</accession>
<dbReference type="InterPro" id="IPR031893">
    <property type="entry name" value="Phage_tail_APC"/>
</dbReference>
<organism evidence="2 3">
    <name type="scientific">Pseudodesulfovibrio methanolicus</name>
    <dbReference type="NCBI Taxonomy" id="3126690"/>
    <lineage>
        <taxon>Bacteria</taxon>
        <taxon>Pseudomonadati</taxon>
        <taxon>Thermodesulfobacteriota</taxon>
        <taxon>Desulfovibrionia</taxon>
        <taxon>Desulfovibrionales</taxon>
        <taxon>Desulfovibrionaceae</taxon>
    </lineage>
</organism>
<sequence length="200" mass="22572">MINKYKYPDGTIGPARQVNHNGQIYPASYLAQRAAETEAAWIARIDVLGVRPVRYEAWAGDPNTQDRGEAVETETDGWIVITYPNTTDKKPVYNKSTREVMYVAADQTVPDTYTALEPEYGVYSTWDADAAAWAYNTDRAAADVRSQRDTLLDECDWTQVADAPLTTEQVAEWTTYRQALRDIPQQEGFPAEVTWPVEPE</sequence>